<keyword evidence="1" id="KW-0413">Isomerase</keyword>
<accession>A0A7J0G9D3</accession>
<evidence type="ECO:0000313" key="2">
    <source>
        <dbReference type="Proteomes" id="UP000585474"/>
    </source>
</evidence>
<comment type="caution">
    <text evidence="1">The sequence shown here is derived from an EMBL/GenBank/DDBJ whole genome shotgun (WGS) entry which is preliminary data.</text>
</comment>
<proteinExistence type="predicted"/>
<reference evidence="1 2" key="1">
    <citation type="submission" date="2019-07" db="EMBL/GenBank/DDBJ databases">
        <title>De Novo Assembly of kiwifruit Actinidia rufa.</title>
        <authorList>
            <person name="Sugita-Konishi S."/>
            <person name="Sato K."/>
            <person name="Mori E."/>
            <person name="Abe Y."/>
            <person name="Kisaki G."/>
            <person name="Hamano K."/>
            <person name="Suezawa K."/>
            <person name="Otani M."/>
            <person name="Fukuda T."/>
            <person name="Manabe T."/>
            <person name="Gomi K."/>
            <person name="Tabuchi M."/>
            <person name="Akimitsu K."/>
            <person name="Kataoka I."/>
        </authorList>
    </citation>
    <scope>NUCLEOTIDE SEQUENCE [LARGE SCALE GENOMIC DNA]</scope>
    <source>
        <strain evidence="2">cv. Fuchu</strain>
    </source>
</reference>
<keyword evidence="2" id="KW-1185">Reference proteome</keyword>
<dbReference type="AlphaFoldDB" id="A0A7J0G9D3"/>
<dbReference type="Proteomes" id="UP000585474">
    <property type="component" value="Unassembled WGS sequence"/>
</dbReference>
<name>A0A7J0G9D3_9ERIC</name>
<sequence>MLRNQGFTLSSGWALTNLDHRFLVETIENGVSIAKIILALAGLRPAELKLLLRAEWCVMGGGLW</sequence>
<protein>
    <submittedName>
        <fullName evidence="1">Mannose-6-phosphate isomerase, type I</fullName>
    </submittedName>
</protein>
<dbReference type="GO" id="GO:0016853">
    <property type="term" value="F:isomerase activity"/>
    <property type="evidence" value="ECO:0007669"/>
    <property type="project" value="UniProtKB-KW"/>
</dbReference>
<gene>
    <name evidence="1" type="ORF">Acr_19g0003370</name>
</gene>
<organism evidence="1 2">
    <name type="scientific">Actinidia rufa</name>
    <dbReference type="NCBI Taxonomy" id="165716"/>
    <lineage>
        <taxon>Eukaryota</taxon>
        <taxon>Viridiplantae</taxon>
        <taxon>Streptophyta</taxon>
        <taxon>Embryophyta</taxon>
        <taxon>Tracheophyta</taxon>
        <taxon>Spermatophyta</taxon>
        <taxon>Magnoliopsida</taxon>
        <taxon>eudicotyledons</taxon>
        <taxon>Gunneridae</taxon>
        <taxon>Pentapetalae</taxon>
        <taxon>asterids</taxon>
        <taxon>Ericales</taxon>
        <taxon>Actinidiaceae</taxon>
        <taxon>Actinidia</taxon>
    </lineage>
</organism>
<dbReference type="EMBL" id="BJWL01000019">
    <property type="protein sequence ID" value="GFZ07400.1"/>
    <property type="molecule type" value="Genomic_DNA"/>
</dbReference>
<evidence type="ECO:0000313" key="1">
    <source>
        <dbReference type="EMBL" id="GFZ07400.1"/>
    </source>
</evidence>